<dbReference type="CDD" id="cd06464">
    <property type="entry name" value="ACD_sHsps-like"/>
    <property type="match status" value="1"/>
</dbReference>
<reference evidence="2 3" key="1">
    <citation type="journal article" date="2015" name="Fungal Genet. Biol.">
        <title>Evolution of novel wood decay mechanisms in Agaricales revealed by the genome sequences of Fistulina hepatica and Cylindrobasidium torrendii.</title>
        <authorList>
            <person name="Floudas D."/>
            <person name="Held B.W."/>
            <person name="Riley R."/>
            <person name="Nagy L.G."/>
            <person name="Koehler G."/>
            <person name="Ransdell A.S."/>
            <person name="Younus H."/>
            <person name="Chow J."/>
            <person name="Chiniquy J."/>
            <person name="Lipzen A."/>
            <person name="Tritt A."/>
            <person name="Sun H."/>
            <person name="Haridas S."/>
            <person name="LaButti K."/>
            <person name="Ohm R.A."/>
            <person name="Kues U."/>
            <person name="Blanchette R.A."/>
            <person name="Grigoriev I.V."/>
            <person name="Minto R.E."/>
            <person name="Hibbett D.S."/>
        </authorList>
    </citation>
    <scope>NUCLEOTIDE SEQUENCE [LARGE SCALE GENOMIC DNA]</scope>
    <source>
        <strain evidence="2 3">ATCC 64428</strain>
    </source>
</reference>
<organism evidence="2 3">
    <name type="scientific">Fistulina hepatica ATCC 64428</name>
    <dbReference type="NCBI Taxonomy" id="1128425"/>
    <lineage>
        <taxon>Eukaryota</taxon>
        <taxon>Fungi</taxon>
        <taxon>Dikarya</taxon>
        <taxon>Basidiomycota</taxon>
        <taxon>Agaricomycotina</taxon>
        <taxon>Agaricomycetes</taxon>
        <taxon>Agaricomycetidae</taxon>
        <taxon>Agaricales</taxon>
        <taxon>Fistulinaceae</taxon>
        <taxon>Fistulina</taxon>
    </lineage>
</organism>
<sequence length="438" mass="46890">MSRPPRIIYQPSVNSLSGRPFDGLGQSVTDVNALPQATSSPQQVTQSSRVDNTIMHLQKESYDDPDTGLSHIILEVPGVHPKDITIKYMPLRNVIAVIGRRGRWHLLRVIPPAAKINASSPGRTTVQYARVHKYLSNFHYGVFRSFVQVPSGTNICRVRARLEKGLLMMSWPTDPSRDAENEPKTPVAGTQGRPKVQAAMSDEGGGGDKDISSFADLGRARDDASSAADAELNADKDTVTPEPETEVDDPTAAQPRAQPQALRAQSPVRGSGQPQAVSPPLAQPTAYTLPAESLLRTFALDTVQAADICSAEYDCAQLARRQAAAEVNRATSAVNEATERMVHAVDSFAVARGLESQAMTLLSVALHRSGARGQPALGDEGARTATEPARRTVMTTAEEALLAAQYKPVAGDQPDAVQNVLLEIAQEGVAVSMPIAEV</sequence>
<feature type="region of interest" description="Disordered" evidence="1">
    <location>
        <begin position="170"/>
        <end position="283"/>
    </location>
</feature>
<proteinExistence type="predicted"/>
<evidence type="ECO:0000256" key="1">
    <source>
        <dbReference type="SAM" id="MobiDB-lite"/>
    </source>
</evidence>
<evidence type="ECO:0000313" key="2">
    <source>
        <dbReference type="EMBL" id="KIY49819.1"/>
    </source>
</evidence>
<dbReference type="EMBL" id="KN881721">
    <property type="protein sequence ID" value="KIY49819.1"/>
    <property type="molecule type" value="Genomic_DNA"/>
</dbReference>
<protein>
    <recommendedName>
        <fullName evidence="4">SHSP domain-containing protein</fullName>
    </recommendedName>
</protein>
<dbReference type="InterPro" id="IPR008978">
    <property type="entry name" value="HSP20-like_chaperone"/>
</dbReference>
<dbReference type="Gene3D" id="2.60.40.790">
    <property type="match status" value="1"/>
</dbReference>
<keyword evidence="3" id="KW-1185">Reference proteome</keyword>
<dbReference type="Proteomes" id="UP000054144">
    <property type="component" value="Unassembled WGS sequence"/>
</dbReference>
<gene>
    <name evidence="2" type="ORF">FISHEDRAFT_72444</name>
</gene>
<name>A0A0D7AFA8_9AGAR</name>
<evidence type="ECO:0008006" key="4">
    <source>
        <dbReference type="Google" id="ProtNLM"/>
    </source>
</evidence>
<evidence type="ECO:0000313" key="3">
    <source>
        <dbReference type="Proteomes" id="UP000054144"/>
    </source>
</evidence>
<dbReference type="OrthoDB" id="1431247at2759"/>
<feature type="compositionally biased region" description="Low complexity" evidence="1">
    <location>
        <begin position="252"/>
        <end position="265"/>
    </location>
</feature>
<dbReference type="SUPFAM" id="SSF49764">
    <property type="entry name" value="HSP20-like chaperones"/>
    <property type="match status" value="1"/>
</dbReference>
<dbReference type="AlphaFoldDB" id="A0A0D7AFA8"/>
<accession>A0A0D7AFA8</accession>